<feature type="signal peptide" evidence="1">
    <location>
        <begin position="1"/>
        <end position="20"/>
    </location>
</feature>
<protein>
    <recommendedName>
        <fullName evidence="4">Porin family protein</fullName>
    </recommendedName>
</protein>
<keyword evidence="1" id="KW-0732">Signal</keyword>
<gene>
    <name evidence="2" type="ORF">ABVT43_06995</name>
</gene>
<feature type="chain" id="PRO_5046553887" description="Porin family protein" evidence="1">
    <location>
        <begin position="21"/>
        <end position="195"/>
    </location>
</feature>
<dbReference type="Gene3D" id="2.40.160.10">
    <property type="entry name" value="Porin"/>
    <property type="match status" value="1"/>
</dbReference>
<sequence>MIKKIFFTTTLLAMSNLALAERPSFSYFEAGATELEHDLVVGDFTGFELTGSYELPDNFYIVGKAVITSDKDLDLDMETKTIGIGYHEKIFSNTVLFAQADAVAVVFSRPESGQFDEQGYQFSVGIKSQIIDNLEVELTYKRLSTGEVDEDFGDYRVDYALLGLHYIVASGVGIYADYEKEDDSERTVVGIRYEF</sequence>
<dbReference type="EMBL" id="JBEVCJ010000006">
    <property type="protein sequence ID" value="MET1254864.1"/>
    <property type="molecule type" value="Genomic_DNA"/>
</dbReference>
<reference evidence="2 3" key="1">
    <citation type="submission" date="2024-06" db="EMBL/GenBank/DDBJ databases">
        <authorList>
            <person name="Li F."/>
        </authorList>
    </citation>
    <scope>NUCLEOTIDE SEQUENCE [LARGE SCALE GENOMIC DNA]</scope>
    <source>
        <strain evidence="2 3">GXAS 311</strain>
    </source>
</reference>
<evidence type="ECO:0000256" key="1">
    <source>
        <dbReference type="SAM" id="SignalP"/>
    </source>
</evidence>
<dbReference type="RefSeq" id="WP_353874479.1">
    <property type="nucleotide sequence ID" value="NZ_JBEVCJ010000006.1"/>
</dbReference>
<dbReference type="SUPFAM" id="SSF56925">
    <property type="entry name" value="OMPA-like"/>
    <property type="match status" value="1"/>
</dbReference>
<organism evidence="2 3">
    <name type="scientific">Aliikangiella maris</name>
    <dbReference type="NCBI Taxonomy" id="3162458"/>
    <lineage>
        <taxon>Bacteria</taxon>
        <taxon>Pseudomonadati</taxon>
        <taxon>Pseudomonadota</taxon>
        <taxon>Gammaproteobacteria</taxon>
        <taxon>Oceanospirillales</taxon>
        <taxon>Pleioneaceae</taxon>
        <taxon>Aliikangiella</taxon>
    </lineage>
</organism>
<dbReference type="Proteomes" id="UP001548189">
    <property type="component" value="Unassembled WGS sequence"/>
</dbReference>
<name>A0ABV2BSE3_9GAMM</name>
<accession>A0ABV2BSE3</accession>
<dbReference type="InterPro" id="IPR023614">
    <property type="entry name" value="Porin_dom_sf"/>
</dbReference>
<evidence type="ECO:0000313" key="2">
    <source>
        <dbReference type="EMBL" id="MET1254864.1"/>
    </source>
</evidence>
<dbReference type="InterPro" id="IPR011250">
    <property type="entry name" value="OMP/PagP_B-barrel"/>
</dbReference>
<keyword evidence="3" id="KW-1185">Reference proteome</keyword>
<proteinExistence type="predicted"/>
<comment type="caution">
    <text evidence="2">The sequence shown here is derived from an EMBL/GenBank/DDBJ whole genome shotgun (WGS) entry which is preliminary data.</text>
</comment>
<evidence type="ECO:0008006" key="4">
    <source>
        <dbReference type="Google" id="ProtNLM"/>
    </source>
</evidence>
<evidence type="ECO:0000313" key="3">
    <source>
        <dbReference type="Proteomes" id="UP001548189"/>
    </source>
</evidence>